<dbReference type="Proteomes" id="UP001387293">
    <property type="component" value="Unassembled WGS sequence"/>
</dbReference>
<feature type="region of interest" description="Disordered" evidence="1">
    <location>
        <begin position="1"/>
        <end position="33"/>
    </location>
</feature>
<evidence type="ECO:0000313" key="3">
    <source>
        <dbReference type="Proteomes" id="UP001387293"/>
    </source>
</evidence>
<comment type="caution">
    <text evidence="2">The sequence shown here is derived from an EMBL/GenBank/DDBJ whole genome shotgun (WGS) entry which is preliminary data.</text>
</comment>
<evidence type="ECO:0000313" key="2">
    <source>
        <dbReference type="EMBL" id="MEI9409763.1"/>
    </source>
</evidence>
<feature type="compositionally biased region" description="Acidic residues" evidence="1">
    <location>
        <begin position="46"/>
        <end position="80"/>
    </location>
</feature>
<feature type="region of interest" description="Disordered" evidence="1">
    <location>
        <begin position="45"/>
        <end position="97"/>
    </location>
</feature>
<protein>
    <recommendedName>
        <fullName evidence="4">DNA primase</fullName>
    </recommendedName>
</protein>
<evidence type="ECO:0000256" key="1">
    <source>
        <dbReference type="SAM" id="MobiDB-lite"/>
    </source>
</evidence>
<dbReference type="EMBL" id="JAPYKS010000008">
    <property type="protein sequence ID" value="MEI9409763.1"/>
    <property type="molecule type" value="Genomic_DNA"/>
</dbReference>
<organism evidence="2 3">
    <name type="scientific">Mesorhizobium salmacidum</name>
    <dbReference type="NCBI Taxonomy" id="3015171"/>
    <lineage>
        <taxon>Bacteria</taxon>
        <taxon>Pseudomonadati</taxon>
        <taxon>Pseudomonadota</taxon>
        <taxon>Alphaproteobacteria</taxon>
        <taxon>Hyphomicrobiales</taxon>
        <taxon>Phyllobacteriaceae</taxon>
        <taxon>Mesorhizobium</taxon>
    </lineage>
</organism>
<accession>A0ABU8KWV8</accession>
<sequence length="97" mass="10591">MDPRKTKQPSVQPKDTAQAEDQAETEGPVIEQQDWDALAGAKILPDDAEVEDEAEGDLPEEDDDNAYQESDEALPDDVEEAAISRNPSREGGHADDE</sequence>
<proteinExistence type="predicted"/>
<gene>
    <name evidence="2" type="ORF">O7A60_13405</name>
</gene>
<keyword evidence="3" id="KW-1185">Reference proteome</keyword>
<reference evidence="2 3" key="1">
    <citation type="submission" date="2022-12" db="EMBL/GenBank/DDBJ databases">
        <authorList>
            <person name="Muema E."/>
        </authorList>
    </citation>
    <scope>NUCLEOTIDE SEQUENCE [LARGE SCALE GENOMIC DNA]</scope>
    <source>
        <strain evidence="3">1326</strain>
    </source>
</reference>
<evidence type="ECO:0008006" key="4">
    <source>
        <dbReference type="Google" id="ProtNLM"/>
    </source>
</evidence>
<feature type="compositionally biased region" description="Basic and acidic residues" evidence="1">
    <location>
        <begin position="87"/>
        <end position="97"/>
    </location>
</feature>
<dbReference type="RefSeq" id="WP_337106717.1">
    <property type="nucleotide sequence ID" value="NZ_JAPYKS010000008.1"/>
</dbReference>
<name>A0ABU8KWV8_9HYPH</name>